<keyword evidence="8" id="KW-1133">Transmembrane helix</keyword>
<dbReference type="RefSeq" id="WP_290207105.1">
    <property type="nucleotide sequence ID" value="NZ_JASDDK010000004.1"/>
</dbReference>
<evidence type="ECO:0000256" key="1">
    <source>
        <dbReference type="ARBA" id="ARBA00000085"/>
    </source>
</evidence>
<evidence type="ECO:0000313" key="13">
    <source>
        <dbReference type="EMBL" id="MDN3493446.1"/>
    </source>
</evidence>
<dbReference type="PROSITE" id="PS00041">
    <property type="entry name" value="HTH_ARAC_FAMILY_1"/>
    <property type="match status" value="1"/>
</dbReference>
<evidence type="ECO:0000256" key="8">
    <source>
        <dbReference type="SAM" id="Phobius"/>
    </source>
</evidence>
<sequence length="1294" mass="148307">MKLYNTILFILVSFVSIAQTDVTFIDNNESINFTYLKQELSNQWVSSVIQDNEGFMWFATQNGLYKYNGYEFLTYRFNPYDDNSIPANWVRKIIQDKNGIFWLGTQGEGLVKFDQRKNTFEKIRYNTAKDIQNSIVFSTFSTTKNNIWVVGDDGLFRKSHNANNFVRIREKFEKVFLNETNNGTEIVVLNDTIYQYNNKNKSLDVVVKNIALSRLAVTTNNTLIYRNEGKIYSKKLHKAPEQINIQDFIILISNVQNDKIILIGKKHIYKYDFTKNSIEKLSYNLKNSAFLNNVNSIYLDSQDITWIATRNGVYKENKAGNVFSNNINLHARRIIDDGKTLYIGGINGLHYFSKIKDNYETIIKEKPIFSVLKTEKGIWAGDMYGTLYFVDKFKNIKSFNLNKNGEGLLKLYGLVQDKNGFIWVSSWHGLYVINDKGTVKNFFEFTNTNSKELKAIQLHIDKSDNLWVLTVGNGLFIVPNISEISTGKSDFKYRQYTHKKGNVNTLNSNVLYEIHEDNTGDIWIGSDFGINKYILASDNFEALKIENTYFDKKVMAIQTDDDKSLWISTLSSGIIVYNTKNKKLINLRESDGLISDACLFTSSAFNGKELYFGTEQGIQIINPKNIINPTINKAPVITQIKILGEHPFQSHSSILNDQSIYLNHKQSDLNIDFALQDFRFPEKINYYYLLENGHSDWRKAKNNTVTYTNLKPGKYQFKVKASYKSESETPIAYLSLIISSPWYATTLAYIIYITIIIAILTTFLYLTYHQKLAVNKLNLAKELNQLKSNFFTNISHEFRTPLTLISSPIDDTLSDDSISENKRQKFIVAKQNSERLLELVDQLLDLSKIDEGHLKLQIQQGNVLQLISAIGESFSYLAGQKNITYTFDIDLSEKNVWFDKDAVEKIIINLLSNAFKYTPINGTIFCRAYIENNQLLFKITNSGKGLTAFELDNIFERFYQTNEQNQGSGIGLALVKELVVFHKGKIEANSIPNKVTSFNLNLSIDKNSFKNNAVIVNTQTEVINKVPNFLNPIIEDSEEYKDSDLPILLIVEDNADLRHLLKQTFKKNYNILTAPNGKIGVQLALEHIPDLIISDIMMPEKDGVTLTENLKNDERSAHIPIILLTAKTELESKFIGINIGADDYITKPFDKQLLILKVEKLIESRRKLQLRYSQELALLPKDIAITNLDEIFLEKVQEALDNSIVDPAFNVTEFSEAVGMSRMQLHRKLKALTGLTASEFIRSQRLKLASRLLKNSDINISQVGYSVGFNDHSYFTKCFKETYNCTPTEFAKRK</sequence>
<dbReference type="SMART" id="SM00388">
    <property type="entry name" value="HisKA"/>
    <property type="match status" value="1"/>
</dbReference>
<comment type="caution">
    <text evidence="13">The sequence shown here is derived from an EMBL/GenBank/DDBJ whole genome shotgun (WGS) entry which is preliminary data.</text>
</comment>
<dbReference type="SUPFAM" id="SSF47384">
    <property type="entry name" value="Homodimeric domain of signal transducing histidine kinase"/>
    <property type="match status" value="1"/>
</dbReference>
<dbReference type="PROSITE" id="PS50109">
    <property type="entry name" value="HIS_KIN"/>
    <property type="match status" value="1"/>
</dbReference>
<dbReference type="SUPFAM" id="SSF63829">
    <property type="entry name" value="Calcium-dependent phosphotriesterase"/>
    <property type="match status" value="2"/>
</dbReference>
<evidence type="ECO:0000256" key="9">
    <source>
        <dbReference type="SAM" id="SignalP"/>
    </source>
</evidence>
<dbReference type="PRINTS" id="PR00344">
    <property type="entry name" value="BCTRLSENSOR"/>
</dbReference>
<keyword evidence="5" id="KW-0238">DNA-binding</keyword>
<keyword evidence="3 7" id="KW-0597">Phosphoprotein</keyword>
<dbReference type="InterPro" id="IPR003661">
    <property type="entry name" value="HisK_dim/P_dom"/>
</dbReference>
<proteinExistence type="predicted"/>
<dbReference type="InterPro" id="IPR036890">
    <property type="entry name" value="HATPase_C_sf"/>
</dbReference>
<dbReference type="SUPFAM" id="SSF52172">
    <property type="entry name" value="CheY-like"/>
    <property type="match status" value="1"/>
</dbReference>
<dbReference type="InterPro" id="IPR018060">
    <property type="entry name" value="HTH_AraC"/>
</dbReference>
<evidence type="ECO:0000256" key="2">
    <source>
        <dbReference type="ARBA" id="ARBA00012438"/>
    </source>
</evidence>
<keyword evidence="8" id="KW-0472">Membrane</keyword>
<dbReference type="SMART" id="SM00448">
    <property type="entry name" value="REC"/>
    <property type="match status" value="1"/>
</dbReference>
<protein>
    <recommendedName>
        <fullName evidence="2">histidine kinase</fullName>
        <ecNumber evidence="2">2.7.13.3</ecNumber>
    </recommendedName>
</protein>
<dbReference type="PROSITE" id="PS50110">
    <property type="entry name" value="RESPONSE_REGULATORY"/>
    <property type="match status" value="1"/>
</dbReference>
<feature type="modified residue" description="4-aspartylphosphate" evidence="7">
    <location>
        <position position="1095"/>
    </location>
</feature>
<dbReference type="InterPro" id="IPR005467">
    <property type="entry name" value="His_kinase_dom"/>
</dbReference>
<keyword evidence="14" id="KW-1185">Reference proteome</keyword>
<dbReference type="InterPro" id="IPR015943">
    <property type="entry name" value="WD40/YVTN_repeat-like_dom_sf"/>
</dbReference>
<dbReference type="SMART" id="SM00387">
    <property type="entry name" value="HATPase_c"/>
    <property type="match status" value="1"/>
</dbReference>
<dbReference type="InterPro" id="IPR001789">
    <property type="entry name" value="Sig_transdc_resp-reg_receiver"/>
</dbReference>
<feature type="transmembrane region" description="Helical" evidence="8">
    <location>
        <begin position="742"/>
        <end position="766"/>
    </location>
</feature>
<dbReference type="InterPro" id="IPR004358">
    <property type="entry name" value="Sig_transdc_His_kin-like_C"/>
</dbReference>
<evidence type="ECO:0000256" key="7">
    <source>
        <dbReference type="PROSITE-ProRule" id="PRU00169"/>
    </source>
</evidence>
<evidence type="ECO:0000256" key="4">
    <source>
        <dbReference type="ARBA" id="ARBA00023015"/>
    </source>
</evidence>
<feature type="domain" description="HTH araC/xylS-type" evidence="10">
    <location>
        <begin position="1194"/>
        <end position="1293"/>
    </location>
</feature>
<dbReference type="InterPro" id="IPR011006">
    <property type="entry name" value="CheY-like_superfamily"/>
</dbReference>
<dbReference type="EMBL" id="JASDDK010000004">
    <property type="protein sequence ID" value="MDN3493446.1"/>
    <property type="molecule type" value="Genomic_DNA"/>
</dbReference>
<feature type="chain" id="PRO_5047413543" description="histidine kinase" evidence="9">
    <location>
        <begin position="19"/>
        <end position="1294"/>
    </location>
</feature>
<feature type="domain" description="Histidine kinase" evidence="11">
    <location>
        <begin position="793"/>
        <end position="1006"/>
    </location>
</feature>
<evidence type="ECO:0000313" key="14">
    <source>
        <dbReference type="Proteomes" id="UP001231197"/>
    </source>
</evidence>
<accession>A0ABT7ZWQ9</accession>
<dbReference type="InterPro" id="IPR013783">
    <property type="entry name" value="Ig-like_fold"/>
</dbReference>
<name>A0ABT7ZWQ9_9FLAO</name>
<comment type="catalytic activity">
    <reaction evidence="1">
        <text>ATP + protein L-histidine = ADP + protein N-phospho-L-histidine.</text>
        <dbReference type="EC" id="2.7.13.3"/>
    </reaction>
</comment>
<dbReference type="Pfam" id="PF00512">
    <property type="entry name" value="HisKA"/>
    <property type="match status" value="1"/>
</dbReference>
<dbReference type="InterPro" id="IPR003594">
    <property type="entry name" value="HATPase_dom"/>
</dbReference>
<reference evidence="13 14" key="1">
    <citation type="journal article" date="2023" name="Int. J. Syst. Evol. Microbiol.">
        <title>Winogradskyella bathintestinalis sp. nov., isolated from the intestine of the deep-sea loosejaw dragonfish, Malacosteus niger.</title>
        <authorList>
            <person name="Uniacke-Lowe S."/>
            <person name="Johnson C.N."/>
            <person name="Stanton C."/>
            <person name="Hill C."/>
            <person name="Ross P."/>
        </authorList>
    </citation>
    <scope>NUCLEOTIDE SEQUENCE [LARGE SCALE GENOMIC DNA]</scope>
    <source>
        <strain evidence="13 14">APC 3343</strain>
    </source>
</reference>
<gene>
    <name evidence="13" type="ORF">QMA06_12000</name>
</gene>
<dbReference type="Gene3D" id="2.60.40.10">
    <property type="entry name" value="Immunoglobulins"/>
    <property type="match status" value="1"/>
</dbReference>
<keyword evidence="6" id="KW-0804">Transcription</keyword>
<dbReference type="InterPro" id="IPR011110">
    <property type="entry name" value="Reg_prop"/>
</dbReference>
<dbReference type="CDD" id="cd17574">
    <property type="entry name" value="REC_OmpR"/>
    <property type="match status" value="1"/>
</dbReference>
<evidence type="ECO:0000256" key="6">
    <source>
        <dbReference type="ARBA" id="ARBA00023163"/>
    </source>
</evidence>
<dbReference type="PANTHER" id="PTHR43547:SF2">
    <property type="entry name" value="HYBRID SIGNAL TRANSDUCTION HISTIDINE KINASE C"/>
    <property type="match status" value="1"/>
</dbReference>
<dbReference type="SUPFAM" id="SSF46689">
    <property type="entry name" value="Homeodomain-like"/>
    <property type="match status" value="1"/>
</dbReference>
<keyword evidence="8" id="KW-0812">Transmembrane</keyword>
<dbReference type="Gene3D" id="3.40.50.2300">
    <property type="match status" value="1"/>
</dbReference>
<dbReference type="Pfam" id="PF07494">
    <property type="entry name" value="Reg_prop"/>
    <property type="match status" value="2"/>
</dbReference>
<evidence type="ECO:0000259" key="10">
    <source>
        <dbReference type="PROSITE" id="PS01124"/>
    </source>
</evidence>
<dbReference type="Gene3D" id="3.30.565.10">
    <property type="entry name" value="Histidine kinase-like ATPase, C-terminal domain"/>
    <property type="match status" value="1"/>
</dbReference>
<dbReference type="Gene3D" id="2.130.10.10">
    <property type="entry name" value="YVTN repeat-like/Quinoprotein amine dehydrogenase"/>
    <property type="match status" value="3"/>
</dbReference>
<dbReference type="Gene3D" id="1.10.287.130">
    <property type="match status" value="1"/>
</dbReference>
<keyword evidence="4" id="KW-0805">Transcription regulation</keyword>
<dbReference type="Pfam" id="PF00072">
    <property type="entry name" value="Response_reg"/>
    <property type="match status" value="1"/>
</dbReference>
<keyword evidence="9" id="KW-0732">Signal</keyword>
<dbReference type="InterPro" id="IPR009057">
    <property type="entry name" value="Homeodomain-like_sf"/>
</dbReference>
<evidence type="ECO:0000256" key="3">
    <source>
        <dbReference type="ARBA" id="ARBA00022553"/>
    </source>
</evidence>
<dbReference type="SMART" id="SM00342">
    <property type="entry name" value="HTH_ARAC"/>
    <property type="match status" value="1"/>
</dbReference>
<feature type="domain" description="Response regulatory" evidence="12">
    <location>
        <begin position="1047"/>
        <end position="1162"/>
    </location>
</feature>
<dbReference type="Proteomes" id="UP001231197">
    <property type="component" value="Unassembled WGS sequence"/>
</dbReference>
<dbReference type="PROSITE" id="PS01124">
    <property type="entry name" value="HTH_ARAC_FAMILY_2"/>
    <property type="match status" value="1"/>
</dbReference>
<evidence type="ECO:0000259" key="11">
    <source>
        <dbReference type="PROSITE" id="PS50109"/>
    </source>
</evidence>
<dbReference type="Pfam" id="PF02518">
    <property type="entry name" value="HATPase_c"/>
    <property type="match status" value="1"/>
</dbReference>
<evidence type="ECO:0000259" key="12">
    <source>
        <dbReference type="PROSITE" id="PS50110"/>
    </source>
</evidence>
<dbReference type="InterPro" id="IPR011123">
    <property type="entry name" value="Y_Y_Y"/>
</dbReference>
<dbReference type="CDD" id="cd00082">
    <property type="entry name" value="HisKA"/>
    <property type="match status" value="1"/>
</dbReference>
<feature type="signal peptide" evidence="9">
    <location>
        <begin position="1"/>
        <end position="18"/>
    </location>
</feature>
<dbReference type="Pfam" id="PF07495">
    <property type="entry name" value="Y_Y_Y"/>
    <property type="match status" value="1"/>
</dbReference>
<dbReference type="InterPro" id="IPR018062">
    <property type="entry name" value="HTH_AraC-typ_CS"/>
</dbReference>
<evidence type="ECO:0000256" key="5">
    <source>
        <dbReference type="ARBA" id="ARBA00023125"/>
    </source>
</evidence>
<dbReference type="Gene3D" id="1.10.10.60">
    <property type="entry name" value="Homeodomain-like"/>
    <property type="match status" value="2"/>
</dbReference>
<dbReference type="SUPFAM" id="SSF55874">
    <property type="entry name" value="ATPase domain of HSP90 chaperone/DNA topoisomerase II/histidine kinase"/>
    <property type="match status" value="1"/>
</dbReference>
<dbReference type="InterPro" id="IPR036097">
    <property type="entry name" value="HisK_dim/P_sf"/>
</dbReference>
<dbReference type="CDD" id="cd00075">
    <property type="entry name" value="HATPase"/>
    <property type="match status" value="1"/>
</dbReference>
<dbReference type="Pfam" id="PF12833">
    <property type="entry name" value="HTH_18"/>
    <property type="match status" value="1"/>
</dbReference>
<dbReference type="PANTHER" id="PTHR43547">
    <property type="entry name" value="TWO-COMPONENT HISTIDINE KINASE"/>
    <property type="match status" value="1"/>
</dbReference>
<organism evidence="13 14">
    <name type="scientific">Winogradskyella bathintestinalis</name>
    <dbReference type="NCBI Taxonomy" id="3035208"/>
    <lineage>
        <taxon>Bacteria</taxon>
        <taxon>Pseudomonadati</taxon>
        <taxon>Bacteroidota</taxon>
        <taxon>Flavobacteriia</taxon>
        <taxon>Flavobacteriales</taxon>
        <taxon>Flavobacteriaceae</taxon>
        <taxon>Winogradskyella</taxon>
    </lineage>
</organism>
<dbReference type="EC" id="2.7.13.3" evidence="2"/>